<evidence type="ECO:0000259" key="2">
    <source>
        <dbReference type="Pfam" id="PF01814"/>
    </source>
</evidence>
<feature type="compositionally biased region" description="Basic and acidic residues" evidence="1">
    <location>
        <begin position="151"/>
        <end position="165"/>
    </location>
</feature>
<dbReference type="PANTHER" id="PTHR35585">
    <property type="entry name" value="HHE DOMAIN PROTEIN (AFU_ORTHOLOGUE AFUA_4G00730)"/>
    <property type="match status" value="1"/>
</dbReference>
<protein>
    <recommendedName>
        <fullName evidence="2">Hemerythrin-like domain-containing protein</fullName>
    </recommendedName>
</protein>
<organism evidence="3 4">
    <name type="scientific">Archangium gephyra</name>
    <dbReference type="NCBI Taxonomy" id="48"/>
    <lineage>
        <taxon>Bacteria</taxon>
        <taxon>Pseudomonadati</taxon>
        <taxon>Myxococcota</taxon>
        <taxon>Myxococcia</taxon>
        <taxon>Myxococcales</taxon>
        <taxon>Cystobacterineae</taxon>
        <taxon>Archangiaceae</taxon>
        <taxon>Archangium</taxon>
    </lineage>
</organism>
<dbReference type="Pfam" id="PF01814">
    <property type="entry name" value="Hemerythrin"/>
    <property type="match status" value="1"/>
</dbReference>
<dbReference type="PANTHER" id="PTHR35585:SF1">
    <property type="entry name" value="HHE DOMAIN PROTEIN (AFU_ORTHOLOGUE AFUA_4G00730)"/>
    <property type="match status" value="1"/>
</dbReference>
<evidence type="ECO:0000256" key="1">
    <source>
        <dbReference type="SAM" id="MobiDB-lite"/>
    </source>
</evidence>
<evidence type="ECO:0000313" key="3">
    <source>
        <dbReference type="EMBL" id="PZR08610.1"/>
    </source>
</evidence>
<name>A0A2W5SZX6_9BACT</name>
<dbReference type="EMBL" id="QFQP01000024">
    <property type="protein sequence ID" value="PZR08610.1"/>
    <property type="molecule type" value="Genomic_DNA"/>
</dbReference>
<accession>A0A2W5SZX6</accession>
<dbReference type="Gene3D" id="1.20.120.520">
    <property type="entry name" value="nmb1532 protein domain like"/>
    <property type="match status" value="1"/>
</dbReference>
<comment type="caution">
    <text evidence="3">The sequence shown here is derived from an EMBL/GenBank/DDBJ whole genome shotgun (WGS) entry which is preliminary data.</text>
</comment>
<proteinExistence type="predicted"/>
<feature type="region of interest" description="Disordered" evidence="1">
    <location>
        <begin position="142"/>
        <end position="165"/>
    </location>
</feature>
<sequence>MDAIDLLEQQHEETLQMLTTLKESSPGRERNETFKKLQRSLLAHMVIEEELFYPAVVTRSSDGEPIAEGYEEHSGARVALLRCSRALKQEELFQVRIGVLKEMINHHVKEERESILPRARETMPAEEREALGMEMETRFQKAMRSNASADLNRKSTARELRALSA</sequence>
<dbReference type="Proteomes" id="UP000249061">
    <property type="component" value="Unassembled WGS sequence"/>
</dbReference>
<dbReference type="AlphaFoldDB" id="A0A2W5SZX6"/>
<dbReference type="InterPro" id="IPR012312">
    <property type="entry name" value="Hemerythrin-like"/>
</dbReference>
<evidence type="ECO:0000313" key="4">
    <source>
        <dbReference type="Proteomes" id="UP000249061"/>
    </source>
</evidence>
<feature type="domain" description="Hemerythrin-like" evidence="2">
    <location>
        <begin position="3"/>
        <end position="119"/>
    </location>
</feature>
<gene>
    <name evidence="3" type="ORF">DI536_24200</name>
</gene>
<reference evidence="3 4" key="1">
    <citation type="submission" date="2017-08" db="EMBL/GenBank/DDBJ databases">
        <title>Infants hospitalized years apart are colonized by the same room-sourced microbial strains.</title>
        <authorList>
            <person name="Brooks B."/>
            <person name="Olm M.R."/>
            <person name="Firek B.A."/>
            <person name="Baker R."/>
            <person name="Thomas B.C."/>
            <person name="Morowitz M.J."/>
            <person name="Banfield J.F."/>
        </authorList>
    </citation>
    <scope>NUCLEOTIDE SEQUENCE [LARGE SCALE GENOMIC DNA]</scope>
    <source>
        <strain evidence="3">S2_003_000_R2_14</strain>
    </source>
</reference>